<protein>
    <submittedName>
        <fullName evidence="3">Endonuclease/exonuclease/phosphatase (EEP) superfamily protein YafD</fullName>
    </submittedName>
</protein>
<dbReference type="Pfam" id="PF03372">
    <property type="entry name" value="Exo_endo_phos"/>
    <property type="match status" value="1"/>
</dbReference>
<dbReference type="InterPro" id="IPR036691">
    <property type="entry name" value="Endo/exonu/phosph_ase_sf"/>
</dbReference>
<evidence type="ECO:0000256" key="1">
    <source>
        <dbReference type="SAM" id="Phobius"/>
    </source>
</evidence>
<evidence type="ECO:0000259" key="2">
    <source>
        <dbReference type="Pfam" id="PF03372"/>
    </source>
</evidence>
<evidence type="ECO:0000313" key="4">
    <source>
        <dbReference type="Proteomes" id="UP000541810"/>
    </source>
</evidence>
<name>A0A7X0H564_9BACT</name>
<keyword evidence="3" id="KW-0540">Nuclease</keyword>
<dbReference type="SUPFAM" id="SSF56219">
    <property type="entry name" value="DNase I-like"/>
    <property type="match status" value="1"/>
</dbReference>
<feature type="transmembrane region" description="Helical" evidence="1">
    <location>
        <begin position="51"/>
        <end position="69"/>
    </location>
</feature>
<keyword evidence="1" id="KW-0812">Transmembrane</keyword>
<gene>
    <name evidence="3" type="ORF">HNQ40_001134</name>
</gene>
<dbReference type="InterPro" id="IPR005135">
    <property type="entry name" value="Endo/exonuclease/phosphatase"/>
</dbReference>
<proteinExistence type="predicted"/>
<dbReference type="RefSeq" id="WP_184676912.1">
    <property type="nucleotide sequence ID" value="NZ_JACHGY010000001.1"/>
</dbReference>
<feature type="transmembrane region" description="Helical" evidence="1">
    <location>
        <begin position="20"/>
        <end position="39"/>
    </location>
</feature>
<sequence>MTDRDPVTGVPTTLRGSAALLLWMLGAASAFASVLGLLGDRPWFLDLFAHFRLQYAAGLVIAVIGMGLLKKWVSTGVFGAALVLNGVLLAPLWIAPAQPQSGGPELRLVAFNVLTSNTQKQAVTDWLNTTDADVLILQEVNQVWIEHLDHELVGFYRLQTASTREDNFGIAAYIRGGLVVDEFDSVIDTAEVPAIHVVLEFQGQKIRIMGVHTLPPVGSAYSRFRREQLRDASARVTQSEEPVVVAGDLNATRWSSPLRRLLRETELRDSAEGFGHQGTWPSSLAWTGMIPIDHVLVSPDIRVEDRWVGPALGSDHCPVVVDLVLP</sequence>
<reference evidence="3 4" key="1">
    <citation type="submission" date="2020-08" db="EMBL/GenBank/DDBJ databases">
        <title>Genomic Encyclopedia of Type Strains, Phase IV (KMG-IV): sequencing the most valuable type-strain genomes for metagenomic binning, comparative biology and taxonomic classification.</title>
        <authorList>
            <person name="Goeker M."/>
        </authorList>
    </citation>
    <scope>NUCLEOTIDE SEQUENCE [LARGE SCALE GENOMIC DNA]</scope>
    <source>
        <strain evidence="3 4">DSM 103725</strain>
    </source>
</reference>
<evidence type="ECO:0000313" key="3">
    <source>
        <dbReference type="EMBL" id="MBB6429328.1"/>
    </source>
</evidence>
<keyword evidence="3" id="KW-0378">Hydrolase</keyword>
<feature type="domain" description="Endonuclease/exonuclease/phosphatase" evidence="2">
    <location>
        <begin position="110"/>
        <end position="316"/>
    </location>
</feature>
<keyword evidence="1" id="KW-1133">Transmembrane helix</keyword>
<dbReference type="GO" id="GO:0004527">
    <property type="term" value="F:exonuclease activity"/>
    <property type="evidence" value="ECO:0007669"/>
    <property type="project" value="UniProtKB-KW"/>
</dbReference>
<comment type="caution">
    <text evidence="3">The sequence shown here is derived from an EMBL/GenBank/DDBJ whole genome shotgun (WGS) entry which is preliminary data.</text>
</comment>
<dbReference type="GO" id="GO:0004519">
    <property type="term" value="F:endonuclease activity"/>
    <property type="evidence" value="ECO:0007669"/>
    <property type="project" value="UniProtKB-KW"/>
</dbReference>
<feature type="transmembrane region" description="Helical" evidence="1">
    <location>
        <begin position="75"/>
        <end position="95"/>
    </location>
</feature>
<dbReference type="Gene3D" id="3.60.10.10">
    <property type="entry name" value="Endonuclease/exonuclease/phosphatase"/>
    <property type="match status" value="1"/>
</dbReference>
<dbReference type="Proteomes" id="UP000541810">
    <property type="component" value="Unassembled WGS sequence"/>
</dbReference>
<dbReference type="AlphaFoldDB" id="A0A7X0H564"/>
<organism evidence="3 4">
    <name type="scientific">Algisphaera agarilytica</name>
    <dbReference type="NCBI Taxonomy" id="1385975"/>
    <lineage>
        <taxon>Bacteria</taxon>
        <taxon>Pseudomonadati</taxon>
        <taxon>Planctomycetota</taxon>
        <taxon>Phycisphaerae</taxon>
        <taxon>Phycisphaerales</taxon>
        <taxon>Phycisphaeraceae</taxon>
        <taxon>Algisphaera</taxon>
    </lineage>
</organism>
<accession>A0A7X0H564</accession>
<dbReference type="EMBL" id="JACHGY010000001">
    <property type="protein sequence ID" value="MBB6429328.1"/>
    <property type="molecule type" value="Genomic_DNA"/>
</dbReference>
<keyword evidence="1" id="KW-0472">Membrane</keyword>
<keyword evidence="4" id="KW-1185">Reference proteome</keyword>
<keyword evidence="3" id="KW-0269">Exonuclease</keyword>
<keyword evidence="3" id="KW-0255">Endonuclease</keyword>